<evidence type="ECO:0000256" key="5">
    <source>
        <dbReference type="ARBA" id="ARBA00022692"/>
    </source>
</evidence>
<evidence type="ECO:0000313" key="9">
    <source>
        <dbReference type="EMBL" id="XCI29343.1"/>
    </source>
</evidence>
<organism evidence="9">
    <name type="scientific">Proteinivorax hydrogeniformans</name>
    <dbReference type="NCBI Taxonomy" id="1826727"/>
    <lineage>
        <taxon>Bacteria</taxon>
        <taxon>Bacillati</taxon>
        <taxon>Bacillota</taxon>
        <taxon>Clostridia</taxon>
        <taxon>Eubacteriales</taxon>
        <taxon>Proteinivoracaceae</taxon>
        <taxon>Proteinivorax</taxon>
    </lineage>
</organism>
<accession>A0AAU8HVD1</accession>
<evidence type="ECO:0000256" key="3">
    <source>
        <dbReference type="ARBA" id="ARBA00022448"/>
    </source>
</evidence>
<feature type="transmembrane region" description="Helical" evidence="8">
    <location>
        <begin position="208"/>
        <end position="229"/>
    </location>
</feature>
<keyword evidence="7 8" id="KW-0472">Membrane</keyword>
<comment type="subcellular location">
    <subcellularLocation>
        <location evidence="1">Cell membrane</location>
        <topology evidence="1">Multi-pass membrane protein</topology>
    </subcellularLocation>
</comment>
<name>A0AAU8HVD1_9FIRM</name>
<dbReference type="EMBL" id="CP159485">
    <property type="protein sequence ID" value="XCI29343.1"/>
    <property type="molecule type" value="Genomic_DNA"/>
</dbReference>
<comment type="similarity">
    <text evidence="2">Belongs to the binding-protein-dependent transport system permease family. FecCD subfamily.</text>
</comment>
<dbReference type="FunFam" id="1.10.3470.10:FF:000001">
    <property type="entry name" value="Vitamin B12 ABC transporter permease BtuC"/>
    <property type="match status" value="1"/>
</dbReference>
<dbReference type="CDD" id="cd06550">
    <property type="entry name" value="TM_ABC_iron-siderophores_like"/>
    <property type="match status" value="1"/>
</dbReference>
<evidence type="ECO:0000256" key="7">
    <source>
        <dbReference type="ARBA" id="ARBA00023136"/>
    </source>
</evidence>
<feature type="transmembrane region" description="Helical" evidence="8">
    <location>
        <begin position="133"/>
        <end position="155"/>
    </location>
</feature>
<feature type="transmembrane region" description="Helical" evidence="8">
    <location>
        <begin position="161"/>
        <end position="187"/>
    </location>
</feature>
<dbReference type="GO" id="GO:0022857">
    <property type="term" value="F:transmembrane transporter activity"/>
    <property type="evidence" value="ECO:0007669"/>
    <property type="project" value="InterPro"/>
</dbReference>
<gene>
    <name evidence="9" type="ORF">PRVXH_000661</name>
</gene>
<dbReference type="InterPro" id="IPR000522">
    <property type="entry name" value="ABC_transptr_permease_BtuC"/>
</dbReference>
<feature type="transmembrane region" description="Helical" evidence="8">
    <location>
        <begin position="255"/>
        <end position="283"/>
    </location>
</feature>
<sequence>MSFIEKIKYYKTLFFGALIVLFLLAVYVSTLGVANISFGESLKIIIERVPLLDRYFFDESIPDTYRTIIWQIRLPRIFLAGLVGMSLSVVGATFQGMFKNPMADPYVVGVSSGAALGATIAIVIGVERTVLGLGLINLLAFCGAGGTVLMVYNIARVGNKVPIVTLLLAGIAVSAMLSSVISVMMIFNRDKIESIVFWVMGSVAAASWQHVFTLLPVALIGTAIIFFYAKDLNLIMVGDDSAKSLGVDIEKTKKVLLVLSSIIIAFAVSVSGIIGFVGLIIPHGIRMLVGPDHRVLIPFSALGGAIFLILSDTIARIAIPPTEIPVGAVTAIFGSPYFIYLLYRTKKKVMY</sequence>
<dbReference type="PANTHER" id="PTHR30472">
    <property type="entry name" value="FERRIC ENTEROBACTIN TRANSPORT SYSTEM PERMEASE PROTEIN"/>
    <property type="match status" value="1"/>
</dbReference>
<evidence type="ECO:0000256" key="8">
    <source>
        <dbReference type="SAM" id="Phobius"/>
    </source>
</evidence>
<evidence type="ECO:0000256" key="4">
    <source>
        <dbReference type="ARBA" id="ARBA00022475"/>
    </source>
</evidence>
<dbReference type="Pfam" id="PF01032">
    <property type="entry name" value="FecCD"/>
    <property type="match status" value="1"/>
</dbReference>
<feature type="transmembrane region" description="Helical" evidence="8">
    <location>
        <begin position="106"/>
        <end position="126"/>
    </location>
</feature>
<dbReference type="GO" id="GO:0005886">
    <property type="term" value="C:plasma membrane"/>
    <property type="evidence" value="ECO:0007669"/>
    <property type="project" value="UniProtKB-SubCell"/>
</dbReference>
<dbReference type="GO" id="GO:0033214">
    <property type="term" value="P:siderophore-iron import into cell"/>
    <property type="evidence" value="ECO:0007669"/>
    <property type="project" value="TreeGrafter"/>
</dbReference>
<evidence type="ECO:0000256" key="1">
    <source>
        <dbReference type="ARBA" id="ARBA00004651"/>
    </source>
</evidence>
<feature type="transmembrane region" description="Helical" evidence="8">
    <location>
        <begin position="74"/>
        <end position="94"/>
    </location>
</feature>
<evidence type="ECO:0000256" key="2">
    <source>
        <dbReference type="ARBA" id="ARBA00007935"/>
    </source>
</evidence>
<protein>
    <submittedName>
        <fullName evidence="9">Iron chelate uptake ABC transporter family permease subunit</fullName>
    </submittedName>
</protein>
<feature type="transmembrane region" description="Helical" evidence="8">
    <location>
        <begin position="295"/>
        <end position="318"/>
    </location>
</feature>
<evidence type="ECO:0000256" key="6">
    <source>
        <dbReference type="ARBA" id="ARBA00022989"/>
    </source>
</evidence>
<dbReference type="SUPFAM" id="SSF81345">
    <property type="entry name" value="ABC transporter involved in vitamin B12 uptake, BtuC"/>
    <property type="match status" value="1"/>
</dbReference>
<reference evidence="9" key="2">
    <citation type="submission" date="2024-06" db="EMBL/GenBank/DDBJ databases">
        <authorList>
            <person name="Petrova K.O."/>
            <person name="Toshchakov S.V."/>
            <person name="Boltjanskaja Y.V."/>
            <person name="Kevbrin V.V."/>
        </authorList>
    </citation>
    <scope>NUCLEOTIDE SEQUENCE</scope>
    <source>
        <strain evidence="9">Z-710</strain>
    </source>
</reference>
<feature type="transmembrane region" description="Helical" evidence="8">
    <location>
        <begin position="324"/>
        <end position="343"/>
    </location>
</feature>
<dbReference type="Gene3D" id="1.10.3470.10">
    <property type="entry name" value="ABC transporter involved in vitamin B12 uptake, BtuC"/>
    <property type="match status" value="1"/>
</dbReference>
<reference evidence="9" key="1">
    <citation type="journal article" date="2018" name="Antonie Van Leeuwenhoek">
        <title>Proteinivorax hydrogeniformans sp. nov., an anaerobic, haloalkaliphilic bacterium fermenting proteinaceous compounds with high hydrogen production.</title>
        <authorList>
            <person name="Boltyanskaya Y."/>
            <person name="Detkova E."/>
            <person name="Pimenov N."/>
            <person name="Kevbrin V."/>
        </authorList>
    </citation>
    <scope>NUCLEOTIDE SEQUENCE</scope>
    <source>
        <strain evidence="9">Z-710</strain>
    </source>
</reference>
<keyword evidence="6 8" id="KW-1133">Transmembrane helix</keyword>
<dbReference type="PANTHER" id="PTHR30472:SF25">
    <property type="entry name" value="ABC TRANSPORTER PERMEASE PROTEIN MJ0876-RELATED"/>
    <property type="match status" value="1"/>
</dbReference>
<keyword evidence="3" id="KW-0813">Transport</keyword>
<proteinExistence type="inferred from homology"/>
<keyword evidence="4" id="KW-1003">Cell membrane</keyword>
<dbReference type="InterPro" id="IPR037294">
    <property type="entry name" value="ABC_BtuC-like"/>
</dbReference>
<dbReference type="RefSeq" id="WP_353893891.1">
    <property type="nucleotide sequence ID" value="NZ_CP159485.1"/>
</dbReference>
<dbReference type="AlphaFoldDB" id="A0AAU8HVD1"/>
<feature type="transmembrane region" description="Helical" evidence="8">
    <location>
        <begin position="12"/>
        <end position="38"/>
    </location>
</feature>
<keyword evidence="5 8" id="KW-0812">Transmembrane</keyword>